<dbReference type="PANTHER" id="PTHR31611">
    <property type="entry name" value="HIGH-AFFINITY NICKEL TRANSPORT PROTEIN NIC1"/>
    <property type="match status" value="1"/>
</dbReference>
<evidence type="ECO:0000256" key="1">
    <source>
        <dbReference type="ARBA" id="ARBA00004127"/>
    </source>
</evidence>
<feature type="transmembrane region" description="Helical" evidence="8">
    <location>
        <begin position="21"/>
        <end position="41"/>
    </location>
</feature>
<feature type="transmembrane region" description="Helical" evidence="8">
    <location>
        <begin position="53"/>
        <end position="76"/>
    </location>
</feature>
<evidence type="ECO:0000313" key="10">
    <source>
        <dbReference type="Proteomes" id="UP000799428"/>
    </source>
</evidence>
<reference evidence="9" key="1">
    <citation type="journal article" date="2020" name="Stud. Mycol.">
        <title>101 Dothideomycetes genomes: a test case for predicting lifestyles and emergence of pathogens.</title>
        <authorList>
            <person name="Haridas S."/>
            <person name="Albert R."/>
            <person name="Binder M."/>
            <person name="Bloem J."/>
            <person name="Labutti K."/>
            <person name="Salamov A."/>
            <person name="Andreopoulos B."/>
            <person name="Baker S."/>
            <person name="Barry K."/>
            <person name="Bills G."/>
            <person name="Bluhm B."/>
            <person name="Cannon C."/>
            <person name="Castanera R."/>
            <person name="Culley D."/>
            <person name="Daum C."/>
            <person name="Ezra D."/>
            <person name="Gonzalez J."/>
            <person name="Henrissat B."/>
            <person name="Kuo A."/>
            <person name="Liang C."/>
            <person name="Lipzen A."/>
            <person name="Lutzoni F."/>
            <person name="Magnuson J."/>
            <person name="Mondo S."/>
            <person name="Nolan M."/>
            <person name="Ohm R."/>
            <person name="Pangilinan J."/>
            <person name="Park H.-J."/>
            <person name="Ramirez L."/>
            <person name="Alfaro M."/>
            <person name="Sun H."/>
            <person name="Tritt A."/>
            <person name="Yoshinaga Y."/>
            <person name="Zwiers L.-H."/>
            <person name="Turgeon B."/>
            <person name="Goodwin S."/>
            <person name="Spatafora J."/>
            <person name="Crous P."/>
            <person name="Grigoriev I."/>
        </authorList>
    </citation>
    <scope>NUCLEOTIDE SEQUENCE</scope>
    <source>
        <strain evidence="9">CBS 279.74</strain>
    </source>
</reference>
<proteinExistence type="inferred from homology"/>
<dbReference type="InterPro" id="IPR004688">
    <property type="entry name" value="Ni/Co_transpt"/>
</dbReference>
<keyword evidence="7 8" id="KW-0472">Membrane</keyword>
<dbReference type="EMBL" id="MU005764">
    <property type="protein sequence ID" value="KAF2715103.1"/>
    <property type="molecule type" value="Genomic_DNA"/>
</dbReference>
<evidence type="ECO:0000256" key="7">
    <source>
        <dbReference type="ARBA" id="ARBA00023136"/>
    </source>
</evidence>
<comment type="caution">
    <text evidence="8">Lacks conserved residue(s) required for the propagation of feature annotation.</text>
</comment>
<gene>
    <name evidence="9" type="ORF">K504DRAFT_457271</name>
</gene>
<evidence type="ECO:0000313" key="9">
    <source>
        <dbReference type="EMBL" id="KAF2715103.1"/>
    </source>
</evidence>
<dbReference type="OrthoDB" id="5197598at2759"/>
<keyword evidence="6 8" id="KW-1133">Transmembrane helix</keyword>
<accession>A0A6G1KR61</accession>
<dbReference type="PANTHER" id="PTHR31611:SF0">
    <property type="entry name" value="HIGH-AFFINITY NICKEL TRANSPORT PROTEIN NIC1"/>
    <property type="match status" value="1"/>
</dbReference>
<feature type="transmembrane region" description="Helical" evidence="8">
    <location>
        <begin position="196"/>
        <end position="220"/>
    </location>
</feature>
<evidence type="ECO:0000256" key="2">
    <source>
        <dbReference type="ARBA" id="ARBA00010892"/>
    </source>
</evidence>
<keyword evidence="10" id="KW-1185">Reference proteome</keyword>
<name>A0A6G1KR61_9PLEO</name>
<evidence type="ECO:0000256" key="4">
    <source>
        <dbReference type="ARBA" id="ARBA00022596"/>
    </source>
</evidence>
<dbReference type="GO" id="GO:0005886">
    <property type="term" value="C:plasma membrane"/>
    <property type="evidence" value="ECO:0007669"/>
    <property type="project" value="UniProtKB-SubCell"/>
</dbReference>
<organism evidence="9 10">
    <name type="scientific">Pleomassaria siparia CBS 279.74</name>
    <dbReference type="NCBI Taxonomy" id="1314801"/>
    <lineage>
        <taxon>Eukaryota</taxon>
        <taxon>Fungi</taxon>
        <taxon>Dikarya</taxon>
        <taxon>Ascomycota</taxon>
        <taxon>Pezizomycotina</taxon>
        <taxon>Dothideomycetes</taxon>
        <taxon>Pleosporomycetidae</taxon>
        <taxon>Pleosporales</taxon>
        <taxon>Pleomassariaceae</taxon>
        <taxon>Pleomassaria</taxon>
    </lineage>
</organism>
<dbReference type="GO" id="GO:0015099">
    <property type="term" value="F:nickel cation transmembrane transporter activity"/>
    <property type="evidence" value="ECO:0007669"/>
    <property type="project" value="UniProtKB-UniRule"/>
</dbReference>
<feature type="transmembrane region" description="Helical" evidence="8">
    <location>
        <begin position="153"/>
        <end position="175"/>
    </location>
</feature>
<dbReference type="InterPro" id="IPR011541">
    <property type="entry name" value="Ni/Co_transpt_high_affinity"/>
</dbReference>
<evidence type="ECO:0000256" key="8">
    <source>
        <dbReference type="RuleBase" id="RU362101"/>
    </source>
</evidence>
<dbReference type="AlphaFoldDB" id="A0A6G1KR61"/>
<keyword evidence="4" id="KW-0533">Nickel</keyword>
<keyword evidence="3 8" id="KW-0813">Transport</keyword>
<evidence type="ECO:0000256" key="6">
    <source>
        <dbReference type="ARBA" id="ARBA00022989"/>
    </source>
</evidence>
<evidence type="ECO:0000256" key="3">
    <source>
        <dbReference type="ARBA" id="ARBA00022448"/>
    </source>
</evidence>
<sequence length="249" mass="27095">MTRRLIATGQRPVTVGMYFSLGHSTIVIITSLVVAGTATAVSSKFDSFSRIGGIIGTSVSATFLLLLGIMNLYILYKLLKQMKKLIACEPGTEHSEFKIQGAGFLFNILQKMFKLIDRPWKMYPLGMLFGLGFDTSSEIAILGISSIQGSKGTSIWLILLFPLLFTVGMCVLDTIDGALMMSLYTSTQLARDPIAICYYSVVLTVITVIVATVIGVVQFLNLALSVAEPEGRFWDGVERLGESWDIVGG</sequence>
<keyword evidence="5 8" id="KW-0812">Transmembrane</keyword>
<dbReference type="GO" id="GO:0012505">
    <property type="term" value="C:endomembrane system"/>
    <property type="evidence" value="ECO:0007669"/>
    <property type="project" value="UniProtKB-SubCell"/>
</dbReference>
<dbReference type="Proteomes" id="UP000799428">
    <property type="component" value="Unassembled WGS sequence"/>
</dbReference>
<comment type="similarity">
    <text evidence="2 8">Belongs to the NiCoT transporter (TC 2.A.52) family.</text>
</comment>
<evidence type="ECO:0000256" key="5">
    <source>
        <dbReference type="ARBA" id="ARBA00022692"/>
    </source>
</evidence>
<protein>
    <recommendedName>
        <fullName evidence="8">Nickel/cobalt efflux system</fullName>
    </recommendedName>
</protein>
<dbReference type="Pfam" id="PF03824">
    <property type="entry name" value="NicO"/>
    <property type="match status" value="1"/>
</dbReference>
<comment type="subcellular location">
    <subcellularLocation>
        <location evidence="8">Cell membrane</location>
        <topology evidence="8">Multi-pass membrane protein</topology>
    </subcellularLocation>
    <subcellularLocation>
        <location evidence="1">Endomembrane system</location>
        <topology evidence="1">Multi-pass membrane protein</topology>
    </subcellularLocation>
</comment>